<reference evidence="4 5" key="1">
    <citation type="submission" date="2018-05" db="EMBL/GenBank/DDBJ databases">
        <title>Genomic Encyclopedia of Type Strains, Phase IV (KMG-IV): sequencing the most valuable type-strain genomes for metagenomic binning, comparative biology and taxonomic classification.</title>
        <authorList>
            <person name="Goeker M."/>
        </authorList>
    </citation>
    <scope>NUCLEOTIDE SEQUENCE [LARGE SCALE GENOMIC DNA]</scope>
    <source>
        <strain evidence="4 5">DSM 16097</strain>
    </source>
</reference>
<dbReference type="Gene3D" id="3.40.630.30">
    <property type="match status" value="1"/>
</dbReference>
<dbReference type="SUPFAM" id="SSF55729">
    <property type="entry name" value="Acyl-CoA N-acyltransferases (Nat)"/>
    <property type="match status" value="1"/>
</dbReference>
<dbReference type="InterPro" id="IPR016181">
    <property type="entry name" value="Acyl_CoA_acyltransferase"/>
</dbReference>
<evidence type="ECO:0000256" key="1">
    <source>
        <dbReference type="ARBA" id="ARBA00022679"/>
    </source>
</evidence>
<proteinExistence type="predicted"/>
<evidence type="ECO:0000256" key="2">
    <source>
        <dbReference type="ARBA" id="ARBA00023315"/>
    </source>
</evidence>
<dbReference type="RefSeq" id="WP_109666960.1">
    <property type="nucleotide sequence ID" value="NZ_QGGW01000003.1"/>
</dbReference>
<keyword evidence="1 4" id="KW-0808">Transferase</keyword>
<dbReference type="InterPro" id="IPR050680">
    <property type="entry name" value="YpeA/RimI_acetyltransf"/>
</dbReference>
<dbReference type="Proteomes" id="UP000245708">
    <property type="component" value="Unassembled WGS sequence"/>
</dbReference>
<dbReference type="OrthoDB" id="9804026at2"/>
<comment type="caution">
    <text evidence="4">The sequence shown here is derived from an EMBL/GenBank/DDBJ whole genome shotgun (WGS) entry which is preliminary data.</text>
</comment>
<keyword evidence="5" id="KW-1185">Reference proteome</keyword>
<dbReference type="PANTHER" id="PTHR43420:SF51">
    <property type="entry name" value="PEPTIDYL-LYSINE N-ACETYLTRANSFERASE YIAC"/>
    <property type="match status" value="1"/>
</dbReference>
<dbReference type="GO" id="GO:0016747">
    <property type="term" value="F:acyltransferase activity, transferring groups other than amino-acyl groups"/>
    <property type="evidence" value="ECO:0007669"/>
    <property type="project" value="InterPro"/>
</dbReference>
<name>A0A316GID2_9RHOB</name>
<keyword evidence="2" id="KW-0012">Acyltransferase</keyword>
<protein>
    <submittedName>
        <fullName evidence="4">Ribosomal-protein-alanine N-acetyltransferase</fullName>
    </submittedName>
</protein>
<feature type="domain" description="N-acetyltransferase" evidence="3">
    <location>
        <begin position="1"/>
        <end position="139"/>
    </location>
</feature>
<gene>
    <name evidence="4" type="ORF">C7455_10355</name>
</gene>
<evidence type="ECO:0000313" key="4">
    <source>
        <dbReference type="EMBL" id="PWK60857.1"/>
    </source>
</evidence>
<dbReference type="Pfam" id="PF00583">
    <property type="entry name" value="Acetyltransf_1"/>
    <property type="match status" value="1"/>
</dbReference>
<dbReference type="InterPro" id="IPR000182">
    <property type="entry name" value="GNAT_dom"/>
</dbReference>
<evidence type="ECO:0000313" key="5">
    <source>
        <dbReference type="Proteomes" id="UP000245708"/>
    </source>
</evidence>
<evidence type="ECO:0000259" key="3">
    <source>
        <dbReference type="PROSITE" id="PS51186"/>
    </source>
</evidence>
<sequence length="149" mass="15662">MTPARMAAIHAAAFGGRGQVWSEAEIAAMCARPAIHSIGVDDDGFALLQILAPEAELLTLAVDPLAQGRGLGRITLEAAMARAARAGATTMFLEVAEDNAAACALYRRAGFMQTGRRRGYYARKGATPVDALILSRMLNAENSGNAKES</sequence>
<organism evidence="4 5">
    <name type="scientific">Roseicyclus mahoneyensis</name>
    <dbReference type="NCBI Taxonomy" id="164332"/>
    <lineage>
        <taxon>Bacteria</taxon>
        <taxon>Pseudomonadati</taxon>
        <taxon>Pseudomonadota</taxon>
        <taxon>Alphaproteobacteria</taxon>
        <taxon>Rhodobacterales</taxon>
        <taxon>Roseobacteraceae</taxon>
        <taxon>Roseicyclus</taxon>
    </lineage>
</organism>
<accession>A0A316GID2</accession>
<dbReference type="PANTHER" id="PTHR43420">
    <property type="entry name" value="ACETYLTRANSFERASE"/>
    <property type="match status" value="1"/>
</dbReference>
<dbReference type="PROSITE" id="PS51186">
    <property type="entry name" value="GNAT"/>
    <property type="match status" value="1"/>
</dbReference>
<dbReference type="EMBL" id="QGGW01000003">
    <property type="protein sequence ID" value="PWK60857.1"/>
    <property type="molecule type" value="Genomic_DNA"/>
</dbReference>
<dbReference type="AlphaFoldDB" id="A0A316GID2"/>